<dbReference type="EMBL" id="LBBL01000254">
    <property type="protein sequence ID" value="KKF93318.1"/>
    <property type="molecule type" value="Genomic_DNA"/>
</dbReference>
<dbReference type="Proteomes" id="UP000034841">
    <property type="component" value="Unassembled WGS sequence"/>
</dbReference>
<feature type="region of interest" description="Disordered" evidence="9">
    <location>
        <begin position="311"/>
        <end position="352"/>
    </location>
</feature>
<evidence type="ECO:0000313" key="13">
    <source>
        <dbReference type="Proteomes" id="UP000034841"/>
    </source>
</evidence>
<comment type="caution">
    <text evidence="12">The sequence shown here is derived from an EMBL/GenBank/DDBJ whole genome shotgun (WGS) entry which is preliminary data.</text>
</comment>
<proteinExistence type="inferred from homology"/>
<feature type="domain" description="Vta1 C-terminal" evidence="11">
    <location>
        <begin position="350"/>
        <end position="384"/>
    </location>
</feature>
<protein>
    <submittedName>
        <fullName evidence="12">Vacuolar protein sorting-associated protein vts1</fullName>
    </submittedName>
</protein>
<dbReference type="InterPro" id="IPR039431">
    <property type="entry name" value="Vta1/CALS_N"/>
</dbReference>
<evidence type="ECO:0000256" key="1">
    <source>
        <dbReference type="ARBA" id="ARBA00004481"/>
    </source>
</evidence>
<dbReference type="PANTHER" id="PTHR46009">
    <property type="entry name" value="VACUOLAR PROTEIN SORTING-ASSOCIATED PROTEIN VTA1 HOMOLOG"/>
    <property type="match status" value="1"/>
</dbReference>
<reference evidence="12 13" key="1">
    <citation type="submission" date="2015-04" db="EMBL/GenBank/DDBJ databases">
        <title>Genome sequence of Ceratocystis platani, a major pathogen of plane trees.</title>
        <authorList>
            <person name="Belbahri L."/>
        </authorList>
    </citation>
    <scope>NUCLEOTIDE SEQUENCE [LARGE SCALE GENOMIC DNA]</scope>
    <source>
        <strain evidence="12 13">CFO</strain>
    </source>
</reference>
<keyword evidence="4" id="KW-0813">Transport</keyword>
<dbReference type="PANTHER" id="PTHR46009:SF1">
    <property type="entry name" value="VACUOLAR PROTEIN SORTING-ASSOCIATED PROTEIN VTA1 HOMOLOG"/>
    <property type="match status" value="1"/>
</dbReference>
<comment type="subcellular location">
    <subcellularLocation>
        <location evidence="2">Cytoplasm</location>
    </subcellularLocation>
    <subcellularLocation>
        <location evidence="1">Endosome membrane</location>
        <topology evidence="1">Peripheral membrane protein</topology>
    </subcellularLocation>
</comment>
<dbReference type="Gene3D" id="1.20.5.420">
    <property type="entry name" value="Immunoglobulin FC, subunit C"/>
    <property type="match status" value="1"/>
</dbReference>
<evidence type="ECO:0000313" key="12">
    <source>
        <dbReference type="EMBL" id="KKF93318.1"/>
    </source>
</evidence>
<dbReference type="InterPro" id="IPR023175">
    <property type="entry name" value="Vta1/CALS_N_sf"/>
</dbReference>
<sequence>MASEIPDGLRQPELLRFLLRANQVRQVKPAIAYWCEYYVLDQIISRQLHTTDEECLEWTTALMSRLEQTKTEHADETITDDTAGQAYVEQFAQQAFERGERVLRANKVTKQTADTFDAAATFFSLAKIWGAIDEETRQKIMFCKWNGARILKAIRAGEDPNASNPVLDEPESQYNDEALASSTAPEANANANADLDAGLEAGFALVPTAHDASPTAPRPVTVEDVADPEIELPSQPQLNPETPSFLPSVPQEVTSRNVDPPSPMSVTDETSGWPPAAVSASVSPTGPSVDPYTAPAYNSAPPSVPPAAPILRAPPATASPPIASPTSAPPADTWKPPAPTSHSFSTDEADAAKAQKHAKWAISALNFEDVPTAVKELRNALAALGAL</sequence>
<feature type="region of interest" description="Disordered" evidence="9">
    <location>
        <begin position="232"/>
        <end position="287"/>
    </location>
</feature>
<name>A0A0F8BLP4_CERFI</name>
<dbReference type="GO" id="GO:0032511">
    <property type="term" value="P:late endosome to vacuole transport via multivesicular body sorting pathway"/>
    <property type="evidence" value="ECO:0007669"/>
    <property type="project" value="InterPro"/>
</dbReference>
<dbReference type="GO" id="GO:0015031">
    <property type="term" value="P:protein transport"/>
    <property type="evidence" value="ECO:0007669"/>
    <property type="project" value="UniProtKB-KW"/>
</dbReference>
<feature type="domain" description="Vta1/callose synthase N-terminal" evidence="10">
    <location>
        <begin position="15"/>
        <end position="155"/>
    </location>
</feature>
<evidence type="ECO:0000256" key="3">
    <source>
        <dbReference type="ARBA" id="ARBA00007895"/>
    </source>
</evidence>
<keyword evidence="8" id="KW-0472">Membrane</keyword>
<dbReference type="Pfam" id="PF18097">
    <property type="entry name" value="Vta1_C"/>
    <property type="match status" value="1"/>
</dbReference>
<evidence type="ECO:0000256" key="2">
    <source>
        <dbReference type="ARBA" id="ARBA00004496"/>
    </source>
</evidence>
<dbReference type="GO" id="GO:0005771">
    <property type="term" value="C:multivesicular body"/>
    <property type="evidence" value="ECO:0007669"/>
    <property type="project" value="TreeGrafter"/>
</dbReference>
<dbReference type="Pfam" id="PF04652">
    <property type="entry name" value="Vta1"/>
    <property type="match status" value="1"/>
</dbReference>
<dbReference type="InterPro" id="IPR044538">
    <property type="entry name" value="Vta1-like"/>
</dbReference>
<evidence type="ECO:0000256" key="5">
    <source>
        <dbReference type="ARBA" id="ARBA00022490"/>
    </source>
</evidence>
<dbReference type="Gene3D" id="1.25.40.270">
    <property type="entry name" value="Vacuolar protein sorting-associated protein vta1"/>
    <property type="match status" value="1"/>
</dbReference>
<dbReference type="GO" id="GO:0010008">
    <property type="term" value="C:endosome membrane"/>
    <property type="evidence" value="ECO:0007669"/>
    <property type="project" value="UniProtKB-SubCell"/>
</dbReference>
<dbReference type="OrthoDB" id="391137at2759"/>
<evidence type="ECO:0000256" key="8">
    <source>
        <dbReference type="ARBA" id="ARBA00023136"/>
    </source>
</evidence>
<gene>
    <name evidence="12" type="primary">vts1</name>
    <name evidence="12" type="ORF">CFO_g4338</name>
</gene>
<dbReference type="InterPro" id="IPR041212">
    <property type="entry name" value="Vta1_C"/>
</dbReference>
<evidence type="ECO:0000259" key="10">
    <source>
        <dbReference type="Pfam" id="PF04652"/>
    </source>
</evidence>
<dbReference type="AlphaFoldDB" id="A0A0F8BLP4"/>
<organism evidence="12 13">
    <name type="scientific">Ceratocystis fimbriata f. sp. platani</name>
    <dbReference type="NCBI Taxonomy" id="88771"/>
    <lineage>
        <taxon>Eukaryota</taxon>
        <taxon>Fungi</taxon>
        <taxon>Dikarya</taxon>
        <taxon>Ascomycota</taxon>
        <taxon>Pezizomycotina</taxon>
        <taxon>Sordariomycetes</taxon>
        <taxon>Hypocreomycetidae</taxon>
        <taxon>Microascales</taxon>
        <taxon>Ceratocystidaceae</taxon>
        <taxon>Ceratocystis</taxon>
    </lineage>
</organism>
<comment type="similarity">
    <text evidence="3">Belongs to the VTA1 family.</text>
</comment>
<evidence type="ECO:0000259" key="11">
    <source>
        <dbReference type="Pfam" id="PF18097"/>
    </source>
</evidence>
<evidence type="ECO:0000256" key="4">
    <source>
        <dbReference type="ARBA" id="ARBA00022448"/>
    </source>
</evidence>
<evidence type="ECO:0000256" key="6">
    <source>
        <dbReference type="ARBA" id="ARBA00022753"/>
    </source>
</evidence>
<evidence type="ECO:0000256" key="9">
    <source>
        <dbReference type="SAM" id="MobiDB-lite"/>
    </source>
</evidence>
<keyword evidence="13" id="KW-1185">Reference proteome</keyword>
<keyword evidence="7" id="KW-0653">Protein transport</keyword>
<keyword evidence="5" id="KW-0963">Cytoplasm</keyword>
<accession>A0A0F8BLP4</accession>
<evidence type="ECO:0000256" key="7">
    <source>
        <dbReference type="ARBA" id="ARBA00022927"/>
    </source>
</evidence>
<feature type="compositionally biased region" description="Low complexity" evidence="9">
    <location>
        <begin position="311"/>
        <end position="331"/>
    </location>
</feature>
<keyword evidence="6" id="KW-0967">Endosome</keyword>